<proteinExistence type="predicted"/>
<sequence>MRNDMKATLYYLMLDYRFSFIVFWSIMCATLVGFVLIGSIIPDVTIYIWIAVITLIFSSISGFHMTRETFSFCVKMGLTRNQYLLGAGLFTLVLALAMSVMHLLIQSVYSYLVQLIGLDGLTLYSIFNIVNISETWYNELAIVALLNFIFVSVGFLFGTIFYRFGLIGGLSSVAVLLFLVMVPAFRDLMADLLIASEGGRSSVQLLPLTLAALVAFLPNWALLRRASTFTARTR</sequence>
<evidence type="ECO:0000313" key="3">
    <source>
        <dbReference type="Proteomes" id="UP000030528"/>
    </source>
</evidence>
<dbReference type="EMBL" id="AVPE01000008">
    <property type="protein sequence ID" value="KGX92055.1"/>
    <property type="molecule type" value="Genomic_DNA"/>
</dbReference>
<dbReference type="Proteomes" id="UP000030528">
    <property type="component" value="Unassembled WGS sequence"/>
</dbReference>
<evidence type="ECO:0000313" key="2">
    <source>
        <dbReference type="EMBL" id="KGX92055.1"/>
    </source>
</evidence>
<feature type="transmembrane region" description="Helical" evidence="1">
    <location>
        <begin position="205"/>
        <end position="223"/>
    </location>
</feature>
<dbReference type="AlphaFoldDB" id="A0A0A5GLN9"/>
<organism evidence="2 3">
    <name type="scientific">Pontibacillus halophilus JSM 076056 = DSM 19796</name>
    <dbReference type="NCBI Taxonomy" id="1385510"/>
    <lineage>
        <taxon>Bacteria</taxon>
        <taxon>Bacillati</taxon>
        <taxon>Bacillota</taxon>
        <taxon>Bacilli</taxon>
        <taxon>Bacillales</taxon>
        <taxon>Bacillaceae</taxon>
        <taxon>Pontibacillus</taxon>
    </lineage>
</organism>
<comment type="caution">
    <text evidence="2">The sequence shown here is derived from an EMBL/GenBank/DDBJ whole genome shotgun (WGS) entry which is preliminary data.</text>
</comment>
<feature type="transmembrane region" description="Helical" evidence="1">
    <location>
        <begin position="46"/>
        <end position="63"/>
    </location>
</feature>
<dbReference type="OrthoDB" id="2453726at2"/>
<reference evidence="2 3" key="1">
    <citation type="submission" date="2013-08" db="EMBL/GenBank/DDBJ databases">
        <authorList>
            <person name="Huang J."/>
            <person name="Wang G."/>
        </authorList>
    </citation>
    <scope>NUCLEOTIDE SEQUENCE [LARGE SCALE GENOMIC DNA]</scope>
    <source>
        <strain evidence="2 3">JSM 076056</strain>
    </source>
</reference>
<keyword evidence="1" id="KW-0812">Transmembrane</keyword>
<protein>
    <submittedName>
        <fullName evidence="2">Uncharacterized protein</fullName>
    </submittedName>
</protein>
<feature type="transmembrane region" description="Helical" evidence="1">
    <location>
        <begin position="167"/>
        <end position="185"/>
    </location>
</feature>
<accession>A0A0A5GLN9</accession>
<keyword evidence="3" id="KW-1185">Reference proteome</keyword>
<dbReference type="STRING" id="1385510.GCA_000425205_00650"/>
<feature type="transmembrane region" description="Helical" evidence="1">
    <location>
        <begin position="83"/>
        <end position="105"/>
    </location>
</feature>
<feature type="transmembrane region" description="Helical" evidence="1">
    <location>
        <begin position="21"/>
        <end position="40"/>
    </location>
</feature>
<dbReference type="eggNOG" id="ENOG5033ATY">
    <property type="taxonomic scope" value="Bacteria"/>
</dbReference>
<gene>
    <name evidence="2" type="ORF">N781_02430</name>
</gene>
<dbReference type="RefSeq" id="WP_026799431.1">
    <property type="nucleotide sequence ID" value="NZ_AULI01000002.1"/>
</dbReference>
<evidence type="ECO:0000256" key="1">
    <source>
        <dbReference type="SAM" id="Phobius"/>
    </source>
</evidence>
<keyword evidence="1" id="KW-1133">Transmembrane helix</keyword>
<keyword evidence="1" id="KW-0472">Membrane</keyword>
<feature type="transmembrane region" description="Helical" evidence="1">
    <location>
        <begin position="142"/>
        <end position="161"/>
    </location>
</feature>
<name>A0A0A5GLN9_9BACI</name>